<feature type="compositionally biased region" description="Basic and acidic residues" evidence="1">
    <location>
        <begin position="158"/>
        <end position="170"/>
    </location>
</feature>
<dbReference type="OrthoDB" id="21499at2759"/>
<feature type="compositionally biased region" description="Polar residues" evidence="1">
    <location>
        <begin position="117"/>
        <end position="131"/>
    </location>
</feature>
<dbReference type="AlphaFoldDB" id="A0A1Y1YAZ5"/>
<dbReference type="Pfam" id="PF13926">
    <property type="entry name" value="DUF4211"/>
    <property type="match status" value="1"/>
</dbReference>
<feature type="compositionally biased region" description="Acidic residues" evidence="1">
    <location>
        <begin position="620"/>
        <end position="638"/>
    </location>
</feature>
<dbReference type="Proteomes" id="UP000193144">
    <property type="component" value="Unassembled WGS sequence"/>
</dbReference>
<feature type="compositionally biased region" description="Acidic residues" evidence="1">
    <location>
        <begin position="263"/>
        <end position="277"/>
    </location>
</feature>
<evidence type="ECO:0000313" key="3">
    <source>
        <dbReference type="EMBL" id="ORX95211.1"/>
    </source>
</evidence>
<feature type="region of interest" description="Disordered" evidence="1">
    <location>
        <begin position="620"/>
        <end position="661"/>
    </location>
</feature>
<gene>
    <name evidence="3" type="ORF">BCR34DRAFT_608025</name>
</gene>
<proteinExistence type="predicted"/>
<accession>A0A1Y1YAZ5</accession>
<feature type="domain" description="DUF4211" evidence="2">
    <location>
        <begin position="474"/>
        <end position="616"/>
    </location>
</feature>
<dbReference type="InterPro" id="IPR025451">
    <property type="entry name" value="DUF4211"/>
</dbReference>
<reference evidence="3 4" key="1">
    <citation type="submission" date="2016-07" db="EMBL/GenBank/DDBJ databases">
        <title>Pervasive Adenine N6-methylation of Active Genes in Fungi.</title>
        <authorList>
            <consortium name="DOE Joint Genome Institute"/>
            <person name="Mondo S.J."/>
            <person name="Dannebaum R.O."/>
            <person name="Kuo R.C."/>
            <person name="Labutti K."/>
            <person name="Haridas S."/>
            <person name="Kuo A."/>
            <person name="Salamov A."/>
            <person name="Ahrendt S.R."/>
            <person name="Lipzen A."/>
            <person name="Sullivan W."/>
            <person name="Andreopoulos W.B."/>
            <person name="Clum A."/>
            <person name="Lindquist E."/>
            <person name="Daum C."/>
            <person name="Ramamoorthy G.K."/>
            <person name="Gryganskyi A."/>
            <person name="Culley D."/>
            <person name="Magnuson J.K."/>
            <person name="James T.Y."/>
            <person name="O'Malley M.A."/>
            <person name="Stajich J.E."/>
            <person name="Spatafora J.W."/>
            <person name="Visel A."/>
            <person name="Grigoriev I.V."/>
        </authorList>
    </citation>
    <scope>NUCLEOTIDE SEQUENCE [LARGE SCALE GENOMIC DNA]</scope>
    <source>
        <strain evidence="3 4">CBS 115471</strain>
    </source>
</reference>
<evidence type="ECO:0000256" key="1">
    <source>
        <dbReference type="SAM" id="MobiDB-lite"/>
    </source>
</evidence>
<sequence length="766" mass="85923">MAPKRRRDNKRQSKINFSPLPTSSPRAARHLSPPVRNRATAVTLDMSPSKKRKLDLGRVIGTRDLSDTEEEAEFGLPTPKKSFQSQMANTIPRRESRRGLQLGMPLTMEPHGMFGSENEQLVPSSGASVSSGDERQKHQTKSSSKKSREKSKKAAGRNKAEEAKTNDGRKSTRKPSKRTRSTVEEPDTEDAPTSRRTRSAKIGKPAAEPRSNTTDSVFGRPSDYEDVQLNSESSDSDAMPDTTPPRRVRQSARARQRQSSFEVPDDVVEEEESEDDAPIGTQRRRPTRQHNISEEGDTEEEEVRTPGRRLNKKALQPDVSSDSDEDDEENPVRGSSRKNNQKISRTEQAELEEDLDFLQSSPPPENGRLRNKSARPLNARQKALEALKRRRAGPSAGPSSSAPSASSVRKGKNAIVLSDSDDDLDIIEEEDEDGTSTVDEDEASDEVGEDEDDAWPHGRAKALDMFQEDQEDEDFVVEEDENGENFLGVPAHLSGIPLEFTSMNSKKPRELFKYAVEWMVKKKISPAFSSTDDIYTLTFRKLDDEVNGLVNSKFSSSVWTPEFTRALRARPNVDISEISALEKSVAEPHCMACNRTKHPATFHVAFSGKAYNMDTLEPLYESEDEKDSTSDDDSDSDSDSVRSVDSNGHRKEYNANGDVLPPESTVFTLGSTCKANAQVAHTLRHWRYHLYSWVVDYLVSKGHQTAEKLAKRDKMSERKREKTANRIVDKMEKDGQIKTLHALYRDQIDFALEAKTDQNRGWGRRG</sequence>
<evidence type="ECO:0000259" key="2">
    <source>
        <dbReference type="Pfam" id="PF13926"/>
    </source>
</evidence>
<name>A0A1Y1YAZ5_9PLEO</name>
<feature type="region of interest" description="Disordered" evidence="1">
    <location>
        <begin position="1"/>
        <end position="455"/>
    </location>
</feature>
<dbReference type="PANTHER" id="PTHR14689">
    <property type="entry name" value="PHORBOL-ESTER_DAG-TYPE DOMAIN-CONTAINING PROTEIN"/>
    <property type="match status" value="1"/>
</dbReference>
<evidence type="ECO:0000313" key="4">
    <source>
        <dbReference type="Proteomes" id="UP000193144"/>
    </source>
</evidence>
<comment type="caution">
    <text evidence="3">The sequence shown here is derived from an EMBL/GenBank/DDBJ whole genome shotgun (WGS) entry which is preliminary data.</text>
</comment>
<keyword evidence="4" id="KW-1185">Reference proteome</keyword>
<feature type="compositionally biased region" description="Low complexity" evidence="1">
    <location>
        <begin position="393"/>
        <end position="407"/>
    </location>
</feature>
<feature type="compositionally biased region" description="Basic residues" evidence="1">
    <location>
        <begin position="138"/>
        <end position="156"/>
    </location>
</feature>
<dbReference type="STRING" id="1231657.A0A1Y1YAZ5"/>
<dbReference type="GO" id="GO:0005634">
    <property type="term" value="C:nucleus"/>
    <property type="evidence" value="ECO:0007669"/>
    <property type="project" value="TreeGrafter"/>
</dbReference>
<organism evidence="3 4">
    <name type="scientific">Clohesyomyces aquaticus</name>
    <dbReference type="NCBI Taxonomy" id="1231657"/>
    <lineage>
        <taxon>Eukaryota</taxon>
        <taxon>Fungi</taxon>
        <taxon>Dikarya</taxon>
        <taxon>Ascomycota</taxon>
        <taxon>Pezizomycotina</taxon>
        <taxon>Dothideomycetes</taxon>
        <taxon>Pleosporomycetidae</taxon>
        <taxon>Pleosporales</taxon>
        <taxon>Lindgomycetaceae</taxon>
        <taxon>Clohesyomyces</taxon>
    </lineage>
</organism>
<feature type="compositionally biased region" description="Basic residues" evidence="1">
    <location>
        <begin position="171"/>
        <end position="180"/>
    </location>
</feature>
<dbReference type="EMBL" id="MCFA01000286">
    <property type="protein sequence ID" value="ORX95211.1"/>
    <property type="molecule type" value="Genomic_DNA"/>
</dbReference>
<dbReference type="PANTHER" id="PTHR14689:SF0">
    <property type="entry name" value="COILED-COIL DOMAIN-CONTAINING PROTEIN 82"/>
    <property type="match status" value="1"/>
</dbReference>
<feature type="compositionally biased region" description="Polar residues" evidence="1">
    <location>
        <begin position="14"/>
        <end position="25"/>
    </location>
</feature>
<feature type="compositionally biased region" description="Acidic residues" evidence="1">
    <location>
        <begin position="419"/>
        <end position="453"/>
    </location>
</feature>
<feature type="compositionally biased region" description="Basic and acidic residues" evidence="1">
    <location>
        <begin position="639"/>
        <end position="653"/>
    </location>
</feature>
<feature type="compositionally biased region" description="Basic residues" evidence="1">
    <location>
        <begin position="246"/>
        <end position="256"/>
    </location>
</feature>
<feature type="compositionally biased region" description="Basic residues" evidence="1">
    <location>
        <begin position="1"/>
        <end position="13"/>
    </location>
</feature>
<protein>
    <recommendedName>
        <fullName evidence="2">DUF4211 domain-containing protein</fullName>
    </recommendedName>
</protein>